<evidence type="ECO:0000313" key="3">
    <source>
        <dbReference type="Proteomes" id="UP000632454"/>
    </source>
</evidence>
<dbReference type="InterPro" id="IPR016477">
    <property type="entry name" value="Fructo-/Ketosamine-3-kinase"/>
</dbReference>
<gene>
    <name evidence="2" type="ORF">GCM10007298_22830</name>
</gene>
<keyword evidence="1 2" id="KW-0418">Kinase</keyword>
<dbReference type="SUPFAM" id="SSF56112">
    <property type="entry name" value="Protein kinase-like (PK-like)"/>
    <property type="match status" value="1"/>
</dbReference>
<comment type="caution">
    <text evidence="2">The sequence shown here is derived from an EMBL/GenBank/DDBJ whole genome shotgun (WGS) entry which is preliminary data.</text>
</comment>
<dbReference type="Proteomes" id="UP000632454">
    <property type="component" value="Unassembled WGS sequence"/>
</dbReference>
<keyword evidence="3" id="KW-1185">Reference proteome</keyword>
<reference evidence="3" key="1">
    <citation type="journal article" date="2019" name="Int. J. Syst. Evol. Microbiol.">
        <title>The Global Catalogue of Microorganisms (GCM) 10K type strain sequencing project: providing services to taxonomists for standard genome sequencing and annotation.</title>
        <authorList>
            <consortium name="The Broad Institute Genomics Platform"/>
            <consortium name="The Broad Institute Genome Sequencing Center for Infectious Disease"/>
            <person name="Wu L."/>
            <person name="Ma J."/>
        </authorList>
    </citation>
    <scope>NUCLEOTIDE SEQUENCE [LARGE SCALE GENOMIC DNA]</scope>
    <source>
        <strain evidence="3">CCM 7855</strain>
    </source>
</reference>
<dbReference type="Gene3D" id="1.20.1270.240">
    <property type="match status" value="1"/>
</dbReference>
<dbReference type="InterPro" id="IPR011009">
    <property type="entry name" value="Kinase-like_dom_sf"/>
</dbReference>
<dbReference type="GO" id="GO:0016301">
    <property type="term" value="F:kinase activity"/>
    <property type="evidence" value="ECO:0007669"/>
    <property type="project" value="UniProtKB-KW"/>
</dbReference>
<organism evidence="2 3">
    <name type="scientific">Williamsia phyllosphaerae</name>
    <dbReference type="NCBI Taxonomy" id="885042"/>
    <lineage>
        <taxon>Bacteria</taxon>
        <taxon>Bacillati</taxon>
        <taxon>Actinomycetota</taxon>
        <taxon>Actinomycetes</taxon>
        <taxon>Mycobacteriales</taxon>
        <taxon>Nocardiaceae</taxon>
        <taxon>Williamsia</taxon>
    </lineage>
</organism>
<dbReference type="PIRSF" id="PIRSF006221">
    <property type="entry name" value="Ketosamine-3-kinase"/>
    <property type="match status" value="1"/>
</dbReference>
<dbReference type="PANTHER" id="PTHR12149">
    <property type="entry name" value="FRUCTOSAMINE 3 KINASE-RELATED PROTEIN"/>
    <property type="match status" value="1"/>
</dbReference>
<dbReference type="Pfam" id="PF03881">
    <property type="entry name" value="Fructosamin_kin"/>
    <property type="match status" value="1"/>
</dbReference>
<proteinExistence type="inferred from homology"/>
<keyword evidence="1" id="KW-0808">Transferase</keyword>
<evidence type="ECO:0000313" key="2">
    <source>
        <dbReference type="EMBL" id="GGF26379.1"/>
    </source>
</evidence>
<comment type="similarity">
    <text evidence="1">Belongs to the fructosamine kinase family.</text>
</comment>
<accession>A0ABQ1UUP9</accession>
<dbReference type="Gene3D" id="1.10.510.10">
    <property type="entry name" value="Transferase(Phosphotransferase) domain 1"/>
    <property type="match status" value="1"/>
</dbReference>
<protein>
    <submittedName>
        <fullName evidence="2">Fructosamine kinase</fullName>
    </submittedName>
</protein>
<sequence>MRGTLESMSSDVHTKRRSDVHPDFFAAEAAGLRWLAAAGAPVVEVVSVAADRIDLRRLRETSPTRAAAMRFGAALSAMHDAGADHFGSPPDGFHGRTFVGSREQDSIPTDSWGEFYARTRVLAFVDPAVAAGNLTASDEAAVREACERIASGDLDPAPGGPDERPARLHGDLWTGNVLWTPDGVVMIDPAAHGGHRETDLAMLALFGCPLLDQIIDGYQSRRPLAPGWENRIGLHQLHPLAVHAAGHGPGYGSRLGSAARATLAL</sequence>
<evidence type="ECO:0000256" key="1">
    <source>
        <dbReference type="PIRNR" id="PIRNR006221"/>
    </source>
</evidence>
<dbReference type="PANTHER" id="PTHR12149:SF8">
    <property type="entry name" value="PROTEIN-RIBULOSAMINE 3-KINASE"/>
    <property type="match status" value="1"/>
</dbReference>
<name>A0ABQ1UUP9_9NOCA</name>
<dbReference type="EMBL" id="BMCS01000001">
    <property type="protein sequence ID" value="GGF26379.1"/>
    <property type="molecule type" value="Genomic_DNA"/>
</dbReference>
<dbReference type="Gene3D" id="3.30.200.20">
    <property type="entry name" value="Phosphorylase Kinase, domain 1"/>
    <property type="match status" value="1"/>
</dbReference>